<dbReference type="GO" id="GO:0008168">
    <property type="term" value="F:methyltransferase activity"/>
    <property type="evidence" value="ECO:0007669"/>
    <property type="project" value="UniProtKB-KW"/>
</dbReference>
<evidence type="ECO:0000313" key="2">
    <source>
        <dbReference type="EMBL" id="PKW16990.1"/>
    </source>
</evidence>
<protein>
    <submittedName>
        <fullName evidence="2">Methyltransferase family protein</fullName>
    </submittedName>
</protein>
<dbReference type="InterPro" id="IPR029063">
    <property type="entry name" value="SAM-dependent_MTases_sf"/>
</dbReference>
<dbReference type="Proteomes" id="UP000233786">
    <property type="component" value="Unassembled WGS sequence"/>
</dbReference>
<gene>
    <name evidence="2" type="ORF">A8926_4905</name>
</gene>
<keyword evidence="3" id="KW-1185">Reference proteome</keyword>
<feature type="domain" description="Methyltransferase type 11" evidence="1">
    <location>
        <begin position="45"/>
        <end position="139"/>
    </location>
</feature>
<comment type="caution">
    <text evidence="2">The sequence shown here is derived from an EMBL/GenBank/DDBJ whole genome shotgun (WGS) entry which is preliminary data.</text>
</comment>
<dbReference type="Gene3D" id="3.40.50.150">
    <property type="entry name" value="Vaccinia Virus protein VP39"/>
    <property type="match status" value="1"/>
</dbReference>
<dbReference type="InterPro" id="IPR013216">
    <property type="entry name" value="Methyltransf_11"/>
</dbReference>
<dbReference type="PANTHER" id="PTHR43861">
    <property type="entry name" value="TRANS-ACONITATE 2-METHYLTRANSFERASE-RELATED"/>
    <property type="match status" value="1"/>
</dbReference>
<dbReference type="GO" id="GO:0032259">
    <property type="term" value="P:methylation"/>
    <property type="evidence" value="ECO:0007669"/>
    <property type="project" value="UniProtKB-KW"/>
</dbReference>
<keyword evidence="2" id="KW-0808">Transferase</keyword>
<reference evidence="2" key="1">
    <citation type="submission" date="2017-12" db="EMBL/GenBank/DDBJ databases">
        <title>Sequencing the genomes of 1000 Actinobacteria strains.</title>
        <authorList>
            <person name="Klenk H.-P."/>
        </authorList>
    </citation>
    <scope>NUCLEOTIDE SEQUENCE [LARGE SCALE GENOMIC DNA]</scope>
    <source>
        <strain evidence="2">DSM 44228</strain>
    </source>
</reference>
<keyword evidence="2" id="KW-0489">Methyltransferase</keyword>
<proteinExistence type="predicted"/>
<dbReference type="RefSeq" id="WP_010693357.1">
    <property type="nucleotide sequence ID" value="NZ_CP061007.1"/>
</dbReference>
<dbReference type="OrthoDB" id="9799092at2"/>
<accession>A0A2N3Y263</accession>
<dbReference type="CDD" id="cd02440">
    <property type="entry name" value="AdoMet_MTases"/>
    <property type="match status" value="1"/>
</dbReference>
<name>A0A2N3Y263_SACSN</name>
<dbReference type="Pfam" id="PF08241">
    <property type="entry name" value="Methyltransf_11"/>
    <property type="match status" value="1"/>
</dbReference>
<evidence type="ECO:0000313" key="3">
    <source>
        <dbReference type="Proteomes" id="UP000233786"/>
    </source>
</evidence>
<dbReference type="SUPFAM" id="SSF53335">
    <property type="entry name" value="S-adenosyl-L-methionine-dependent methyltransferases"/>
    <property type="match status" value="1"/>
</dbReference>
<evidence type="ECO:0000259" key="1">
    <source>
        <dbReference type="Pfam" id="PF08241"/>
    </source>
</evidence>
<organism evidence="2 3">
    <name type="scientific">Saccharopolyspora spinosa</name>
    <dbReference type="NCBI Taxonomy" id="60894"/>
    <lineage>
        <taxon>Bacteria</taxon>
        <taxon>Bacillati</taxon>
        <taxon>Actinomycetota</taxon>
        <taxon>Actinomycetes</taxon>
        <taxon>Pseudonocardiales</taxon>
        <taxon>Pseudonocardiaceae</taxon>
        <taxon>Saccharopolyspora</taxon>
    </lineage>
</organism>
<sequence>MADHSIYREHAATYATFSERSAPNAHYDRPAILRLAGDVAGKRVLELGCASGVLTAQLVERGADVLGLDREPRLVELAQQRLGGSARAEVADLERPLDVVPTGGIDVVVASLVLHYIENWAPLLAELRRCLVPGGVLVFSVHHPITGWLLSDRADYHRTELVSEDWDWGGQCVTVTFYRRSLSSIFGSLRKAGFEIDVVDEPRPGEAANVAPEHVEVLNTQPVFLFVRAQSGAVL</sequence>
<dbReference type="STRING" id="994479.GCA_000194155_01528"/>
<dbReference type="EMBL" id="PJNB01000001">
    <property type="protein sequence ID" value="PKW16990.1"/>
    <property type="molecule type" value="Genomic_DNA"/>
</dbReference>
<dbReference type="AlphaFoldDB" id="A0A2N3Y263"/>